<evidence type="ECO:0000256" key="1">
    <source>
        <dbReference type="SAM" id="MobiDB-lite"/>
    </source>
</evidence>
<dbReference type="EMBL" id="JASCZI010000867">
    <property type="protein sequence ID" value="MED6113634.1"/>
    <property type="molecule type" value="Genomic_DNA"/>
</dbReference>
<name>A0ABU6QNQ8_9FABA</name>
<evidence type="ECO:0000313" key="2">
    <source>
        <dbReference type="EMBL" id="MED6113634.1"/>
    </source>
</evidence>
<sequence length="195" mass="22109">MKVQFRSKKDFIATQSKCKEGQPSPKRMKKAVPKKLDFTHLQSTFDAISRRVKDDVNKNQGPQVEPTATAMPNSDSIDTGDQRRQNHDQVAQEMIQERVEDFPLPSSDSLLEAEGNLMDQDGPEIEKGRPIVRATTIDEFLKENGTDVDLNGLITGKESNEEDWDRDDSLVLNQNHYKYVMADIDEDEGKSQTLI</sequence>
<comment type="caution">
    <text evidence="2">The sequence shown here is derived from an EMBL/GenBank/DDBJ whole genome shotgun (WGS) entry which is preliminary data.</text>
</comment>
<reference evidence="2 3" key="1">
    <citation type="journal article" date="2023" name="Plants (Basel)">
        <title>Bridging the Gap: Combining Genomics and Transcriptomics Approaches to Understand Stylosanthes scabra, an Orphan Legume from the Brazilian Caatinga.</title>
        <authorList>
            <person name="Ferreira-Neto J.R.C."/>
            <person name="da Silva M.D."/>
            <person name="Binneck E."/>
            <person name="de Melo N.F."/>
            <person name="da Silva R.H."/>
            <person name="de Melo A.L.T.M."/>
            <person name="Pandolfi V."/>
            <person name="Bustamante F.O."/>
            <person name="Brasileiro-Vidal A.C."/>
            <person name="Benko-Iseppon A.M."/>
        </authorList>
    </citation>
    <scope>NUCLEOTIDE SEQUENCE [LARGE SCALE GENOMIC DNA]</scope>
    <source>
        <tissue evidence="2">Leaves</tissue>
    </source>
</reference>
<proteinExistence type="predicted"/>
<feature type="compositionally biased region" description="Polar residues" evidence="1">
    <location>
        <begin position="70"/>
        <end position="79"/>
    </location>
</feature>
<organism evidence="2 3">
    <name type="scientific">Stylosanthes scabra</name>
    <dbReference type="NCBI Taxonomy" id="79078"/>
    <lineage>
        <taxon>Eukaryota</taxon>
        <taxon>Viridiplantae</taxon>
        <taxon>Streptophyta</taxon>
        <taxon>Embryophyta</taxon>
        <taxon>Tracheophyta</taxon>
        <taxon>Spermatophyta</taxon>
        <taxon>Magnoliopsida</taxon>
        <taxon>eudicotyledons</taxon>
        <taxon>Gunneridae</taxon>
        <taxon>Pentapetalae</taxon>
        <taxon>rosids</taxon>
        <taxon>fabids</taxon>
        <taxon>Fabales</taxon>
        <taxon>Fabaceae</taxon>
        <taxon>Papilionoideae</taxon>
        <taxon>50 kb inversion clade</taxon>
        <taxon>dalbergioids sensu lato</taxon>
        <taxon>Dalbergieae</taxon>
        <taxon>Pterocarpus clade</taxon>
        <taxon>Stylosanthes</taxon>
    </lineage>
</organism>
<dbReference type="Proteomes" id="UP001341840">
    <property type="component" value="Unassembled WGS sequence"/>
</dbReference>
<gene>
    <name evidence="2" type="ORF">PIB30_072714</name>
</gene>
<protein>
    <submittedName>
        <fullName evidence="2">Uncharacterized protein</fullName>
    </submittedName>
</protein>
<evidence type="ECO:0000313" key="3">
    <source>
        <dbReference type="Proteomes" id="UP001341840"/>
    </source>
</evidence>
<feature type="region of interest" description="Disordered" evidence="1">
    <location>
        <begin position="49"/>
        <end position="93"/>
    </location>
</feature>
<keyword evidence="3" id="KW-1185">Reference proteome</keyword>
<accession>A0ABU6QNQ8</accession>